<evidence type="ECO:0000256" key="1">
    <source>
        <dbReference type="SAM" id="MobiDB-lite"/>
    </source>
</evidence>
<sequence>MASRGSSHPTPSELFLAKKKKEILDRSMALILKKLDECLENPVPTAPRRRVAKRARDDQDTAAVDDRAAAGATTTTTTDDAIDTRNKKKLKQDPAAGRRFACPFFKHNAAKYKHVKTCCGPGWKDVHRVKEHLYRRHSAKNSCARCFEQFEDEAALKDHQRSEEPCKLEKHNIPDVITEEKDKLLHARAKAGLSEEDKWREMYRILFPGEKIPSPYYDDSDGTGPDNENGGSSRNWEEFKTFARQEVPRLIKPLLQQYIDKYFEDFAEKMNQKSIEVAKVVESQVLRTWIFREEQQHLFPPGGAAPSSPPPSVSARASSPEVDVKPASYNEVMDEWRDNPHSGEFWADMMSGPLSLDNFLADASHMGLGCGNDIFSADSAYFTNPVSDREITSSSGLHQVAGAVMGAAVGAAPIYPRYL</sequence>
<dbReference type="Proteomes" id="UP001322138">
    <property type="component" value="Unassembled WGS sequence"/>
</dbReference>
<dbReference type="GeneID" id="87897613"/>
<dbReference type="PANTHER" id="PTHR38166">
    <property type="entry name" value="C2H2-TYPE DOMAIN-CONTAINING PROTEIN-RELATED"/>
    <property type="match status" value="1"/>
</dbReference>
<name>A0ABR0FPR2_9PEZI</name>
<dbReference type="RefSeq" id="XP_062733970.1">
    <property type="nucleotide sequence ID" value="XM_062878131.1"/>
</dbReference>
<feature type="region of interest" description="Disordered" evidence="1">
    <location>
        <begin position="214"/>
        <end position="234"/>
    </location>
</feature>
<dbReference type="PANTHER" id="PTHR38166:SF1">
    <property type="entry name" value="C2H2-TYPE DOMAIN-CONTAINING PROTEIN"/>
    <property type="match status" value="1"/>
</dbReference>
<feature type="region of interest" description="Disordered" evidence="1">
    <location>
        <begin position="42"/>
        <end position="93"/>
    </location>
</feature>
<evidence type="ECO:0000313" key="3">
    <source>
        <dbReference type="Proteomes" id="UP001322138"/>
    </source>
</evidence>
<accession>A0ABR0FPR2</accession>
<feature type="compositionally biased region" description="Basic and acidic residues" evidence="1">
    <location>
        <begin position="54"/>
        <end position="68"/>
    </location>
</feature>
<feature type="compositionally biased region" description="Low complexity" evidence="1">
    <location>
        <begin position="69"/>
        <end position="79"/>
    </location>
</feature>
<reference evidence="2 3" key="1">
    <citation type="journal article" date="2023" name="bioRxiv">
        <title>High-quality genome assemblies of four members of thePodospora anserinaspecies complex.</title>
        <authorList>
            <person name="Ament-Velasquez S.L."/>
            <person name="Vogan A.A."/>
            <person name="Wallerman O."/>
            <person name="Hartmann F."/>
            <person name="Gautier V."/>
            <person name="Silar P."/>
            <person name="Giraud T."/>
            <person name="Johannesson H."/>
        </authorList>
    </citation>
    <scope>NUCLEOTIDE SEQUENCE [LARGE SCALE GENOMIC DNA]</scope>
    <source>
        <strain evidence="2 3">CBS 112042</strain>
    </source>
</reference>
<keyword evidence="3" id="KW-1185">Reference proteome</keyword>
<dbReference type="EMBL" id="JAFFGZ010000005">
    <property type="protein sequence ID" value="KAK4644994.1"/>
    <property type="molecule type" value="Genomic_DNA"/>
</dbReference>
<gene>
    <name evidence="2" type="ORF">QC761_309840</name>
</gene>
<feature type="region of interest" description="Disordered" evidence="1">
    <location>
        <begin position="298"/>
        <end position="321"/>
    </location>
</feature>
<evidence type="ECO:0000313" key="2">
    <source>
        <dbReference type="EMBL" id="KAK4644994.1"/>
    </source>
</evidence>
<organism evidence="2 3">
    <name type="scientific">Podospora bellae-mahoneyi</name>
    <dbReference type="NCBI Taxonomy" id="2093777"/>
    <lineage>
        <taxon>Eukaryota</taxon>
        <taxon>Fungi</taxon>
        <taxon>Dikarya</taxon>
        <taxon>Ascomycota</taxon>
        <taxon>Pezizomycotina</taxon>
        <taxon>Sordariomycetes</taxon>
        <taxon>Sordariomycetidae</taxon>
        <taxon>Sordariales</taxon>
        <taxon>Podosporaceae</taxon>
        <taxon>Podospora</taxon>
    </lineage>
</organism>
<comment type="caution">
    <text evidence="2">The sequence shown here is derived from an EMBL/GenBank/DDBJ whole genome shotgun (WGS) entry which is preliminary data.</text>
</comment>
<evidence type="ECO:0008006" key="4">
    <source>
        <dbReference type="Google" id="ProtNLM"/>
    </source>
</evidence>
<protein>
    <recommendedName>
        <fullName evidence="4">C2H2-type domain-containing protein</fullName>
    </recommendedName>
</protein>
<proteinExistence type="predicted"/>